<evidence type="ECO:0000256" key="3">
    <source>
        <dbReference type="ARBA" id="ARBA00022527"/>
    </source>
</evidence>
<gene>
    <name evidence="12" type="primary">FPK1</name>
    <name evidence="12" type="ORF">ATY40_BA7500681</name>
</gene>
<dbReference type="Proteomes" id="UP000094565">
    <property type="component" value="Chromosome 1"/>
</dbReference>
<dbReference type="CDD" id="cd05574">
    <property type="entry name" value="STKc_phototropin_like"/>
    <property type="match status" value="1"/>
</dbReference>
<feature type="region of interest" description="Disordered" evidence="10">
    <location>
        <begin position="232"/>
        <end position="262"/>
    </location>
</feature>
<dbReference type="Gene3D" id="1.10.510.10">
    <property type="entry name" value="Transferase(Phosphotransferase) domain 1"/>
    <property type="match status" value="1"/>
</dbReference>
<feature type="compositionally biased region" description="Polar residues" evidence="10">
    <location>
        <begin position="171"/>
        <end position="199"/>
    </location>
</feature>
<comment type="catalytic activity">
    <reaction evidence="8">
        <text>L-threonyl-[protein] + ATP = O-phospho-L-threonyl-[protein] + ADP + H(+)</text>
        <dbReference type="Rhea" id="RHEA:46608"/>
        <dbReference type="Rhea" id="RHEA-COMP:11060"/>
        <dbReference type="Rhea" id="RHEA-COMP:11605"/>
        <dbReference type="ChEBI" id="CHEBI:15378"/>
        <dbReference type="ChEBI" id="CHEBI:30013"/>
        <dbReference type="ChEBI" id="CHEBI:30616"/>
        <dbReference type="ChEBI" id="CHEBI:61977"/>
        <dbReference type="ChEBI" id="CHEBI:456216"/>
        <dbReference type="EC" id="2.7.11.1"/>
    </reaction>
</comment>
<dbReference type="GO" id="GO:0000749">
    <property type="term" value="P:response to pheromone triggering conjugation with cellular fusion"/>
    <property type="evidence" value="ECO:0007669"/>
    <property type="project" value="UniProtKB-ARBA"/>
</dbReference>
<feature type="region of interest" description="Disordered" evidence="10">
    <location>
        <begin position="653"/>
        <end position="695"/>
    </location>
</feature>
<dbReference type="OrthoDB" id="432483at2759"/>
<keyword evidence="5" id="KW-0547">Nucleotide-binding</keyword>
<feature type="region of interest" description="Disordered" evidence="10">
    <location>
        <begin position="132"/>
        <end position="212"/>
    </location>
</feature>
<keyword evidence="3" id="KW-0723">Serine/threonine-protein kinase</keyword>
<keyword evidence="7" id="KW-0067">ATP-binding</keyword>
<organism evidence="12 13">
    <name type="scientific">Komagataella pastoris</name>
    <name type="common">Yeast</name>
    <name type="synonym">Pichia pastoris</name>
    <dbReference type="NCBI Taxonomy" id="4922"/>
    <lineage>
        <taxon>Eukaryota</taxon>
        <taxon>Fungi</taxon>
        <taxon>Dikarya</taxon>
        <taxon>Ascomycota</taxon>
        <taxon>Saccharomycotina</taxon>
        <taxon>Pichiomycetes</taxon>
        <taxon>Pichiales</taxon>
        <taxon>Pichiaceae</taxon>
        <taxon>Komagataella</taxon>
    </lineage>
</organism>
<keyword evidence="6" id="KW-0418">Kinase</keyword>
<dbReference type="GO" id="GO:0005524">
    <property type="term" value="F:ATP binding"/>
    <property type="evidence" value="ECO:0007669"/>
    <property type="project" value="UniProtKB-KW"/>
</dbReference>
<evidence type="ECO:0000256" key="9">
    <source>
        <dbReference type="ARBA" id="ARBA00048679"/>
    </source>
</evidence>
<dbReference type="GO" id="GO:0004674">
    <property type="term" value="F:protein serine/threonine kinase activity"/>
    <property type="evidence" value="ECO:0007669"/>
    <property type="project" value="UniProtKB-KW"/>
</dbReference>
<proteinExistence type="inferred from homology"/>
<dbReference type="AlphaFoldDB" id="A0A1B2J5G6"/>
<dbReference type="SUPFAM" id="SSF56112">
    <property type="entry name" value="Protein kinase-like (PK-like)"/>
    <property type="match status" value="1"/>
</dbReference>
<dbReference type="EC" id="2.7.11.1" evidence="2"/>
<evidence type="ECO:0000256" key="2">
    <source>
        <dbReference type="ARBA" id="ARBA00012513"/>
    </source>
</evidence>
<feature type="compositionally biased region" description="Low complexity" evidence="10">
    <location>
        <begin position="146"/>
        <end position="155"/>
    </location>
</feature>
<dbReference type="GO" id="GO:0097035">
    <property type="term" value="P:regulation of membrane lipid distribution"/>
    <property type="evidence" value="ECO:0007669"/>
    <property type="project" value="UniProtKB-ARBA"/>
</dbReference>
<evidence type="ECO:0000256" key="5">
    <source>
        <dbReference type="ARBA" id="ARBA00022741"/>
    </source>
</evidence>
<accession>A0A1B2J5G6</accession>
<feature type="region of interest" description="Disordered" evidence="10">
    <location>
        <begin position="1"/>
        <end position="81"/>
    </location>
</feature>
<dbReference type="Pfam" id="PF00069">
    <property type="entry name" value="Pkinase"/>
    <property type="match status" value="1"/>
</dbReference>
<keyword evidence="4" id="KW-0808">Transferase</keyword>
<evidence type="ECO:0000256" key="7">
    <source>
        <dbReference type="ARBA" id="ARBA00022840"/>
    </source>
</evidence>
<dbReference type="PROSITE" id="PS00108">
    <property type="entry name" value="PROTEIN_KINASE_ST"/>
    <property type="match status" value="1"/>
</dbReference>
<feature type="compositionally biased region" description="Polar residues" evidence="10">
    <location>
        <begin position="12"/>
        <end position="25"/>
    </location>
</feature>
<dbReference type="InterPro" id="IPR000719">
    <property type="entry name" value="Prot_kinase_dom"/>
</dbReference>
<evidence type="ECO:0000259" key="11">
    <source>
        <dbReference type="PROSITE" id="PS50011"/>
    </source>
</evidence>
<dbReference type="InterPro" id="IPR008271">
    <property type="entry name" value="Ser/Thr_kinase_AS"/>
</dbReference>
<reference evidence="12 13" key="1">
    <citation type="submission" date="2016-02" db="EMBL/GenBank/DDBJ databases">
        <title>Comparative genomic and transcriptomic foundation for Pichia pastoris.</title>
        <authorList>
            <person name="Love K.R."/>
            <person name="Shah K.A."/>
            <person name="Whittaker C.A."/>
            <person name="Wu J."/>
            <person name="Bartlett M.C."/>
            <person name="Ma D."/>
            <person name="Leeson R.L."/>
            <person name="Priest M."/>
            <person name="Young S.K."/>
            <person name="Love J.C."/>
        </authorList>
    </citation>
    <scope>NUCLEOTIDE SEQUENCE [LARGE SCALE GENOMIC DNA]</scope>
    <source>
        <strain evidence="12 13">ATCC 28485</strain>
    </source>
</reference>
<keyword evidence="13" id="KW-1185">Reference proteome</keyword>
<evidence type="ECO:0000256" key="6">
    <source>
        <dbReference type="ARBA" id="ARBA00022777"/>
    </source>
</evidence>
<evidence type="ECO:0000313" key="12">
    <source>
        <dbReference type="EMBL" id="ANZ73221.1"/>
    </source>
</evidence>
<dbReference type="EMBL" id="CP014584">
    <property type="protein sequence ID" value="ANZ73221.1"/>
    <property type="molecule type" value="Genomic_DNA"/>
</dbReference>
<dbReference type="PANTHER" id="PTHR45637">
    <property type="entry name" value="FLIPPASE KINASE 1-RELATED"/>
    <property type="match status" value="1"/>
</dbReference>
<feature type="domain" description="Protein kinase" evidence="11">
    <location>
        <begin position="355"/>
        <end position="636"/>
    </location>
</feature>
<dbReference type="PROSITE" id="PS50011">
    <property type="entry name" value="PROTEIN_KINASE_DOM"/>
    <property type="match status" value="1"/>
</dbReference>
<dbReference type="SMART" id="SM00220">
    <property type="entry name" value="S_TKc"/>
    <property type="match status" value="1"/>
</dbReference>
<feature type="compositionally biased region" description="Polar residues" evidence="10">
    <location>
        <begin position="48"/>
        <end position="58"/>
    </location>
</feature>
<dbReference type="FunFam" id="1.10.510.10:FF:000121">
    <property type="entry name" value="Serine/threonine-protein kinase nrc-2"/>
    <property type="match status" value="1"/>
</dbReference>
<evidence type="ECO:0000256" key="1">
    <source>
        <dbReference type="ARBA" id="ARBA00009903"/>
    </source>
</evidence>
<dbReference type="FunFam" id="3.30.200.20:FF:001236">
    <property type="entry name" value="AGC/RSK protein kinase"/>
    <property type="match status" value="1"/>
</dbReference>
<protein>
    <recommendedName>
        <fullName evidence="2">non-specific serine/threonine protein kinase</fullName>
        <ecNumber evidence="2">2.7.11.1</ecNumber>
    </recommendedName>
</protein>
<evidence type="ECO:0000256" key="8">
    <source>
        <dbReference type="ARBA" id="ARBA00047899"/>
    </source>
</evidence>
<evidence type="ECO:0000256" key="10">
    <source>
        <dbReference type="SAM" id="MobiDB-lite"/>
    </source>
</evidence>
<comment type="similarity">
    <text evidence="1">Belongs to the protein kinase superfamily. AGC Ser/Thr protein kinase family.</text>
</comment>
<comment type="catalytic activity">
    <reaction evidence="9">
        <text>L-seryl-[protein] + ATP = O-phospho-L-seryl-[protein] + ADP + H(+)</text>
        <dbReference type="Rhea" id="RHEA:17989"/>
        <dbReference type="Rhea" id="RHEA-COMP:9863"/>
        <dbReference type="Rhea" id="RHEA-COMP:11604"/>
        <dbReference type="ChEBI" id="CHEBI:15378"/>
        <dbReference type="ChEBI" id="CHEBI:29999"/>
        <dbReference type="ChEBI" id="CHEBI:30616"/>
        <dbReference type="ChEBI" id="CHEBI:83421"/>
        <dbReference type="ChEBI" id="CHEBI:456216"/>
        <dbReference type="EC" id="2.7.11.1"/>
    </reaction>
</comment>
<name>A0A1B2J5G6_PICPA</name>
<dbReference type="InterPro" id="IPR011009">
    <property type="entry name" value="Kinase-like_dom_sf"/>
</dbReference>
<evidence type="ECO:0000313" key="13">
    <source>
        <dbReference type="Proteomes" id="UP000094565"/>
    </source>
</evidence>
<evidence type="ECO:0000256" key="4">
    <source>
        <dbReference type="ARBA" id="ARBA00022679"/>
    </source>
</evidence>
<dbReference type="Gene3D" id="3.30.200.20">
    <property type="entry name" value="Phosphorylase Kinase, domain 1"/>
    <property type="match status" value="1"/>
</dbReference>
<sequence length="749" mass="83631">MVKSTEEMDQESPLNSKGGSLSLPKSRQESRSRSNSRKLSVTRLFSFGNDTNGGTEHQMSPVPNFDVVEPSDTDDDHSSTRLSKLKGMFKFASSVSSSQINLAITPELEQPNPFNSTSLTTKPDSDICTIQEQPNDEPPVVGKPTSSPIQSASSSFVKRIKTRLRSPSMPNPNSHSQLNPNFQSKKSETDNVVSSNPYFQHQGLPPHSNKLKPLYGLENGDLSIKLKHHQSANNSTISLSKPNSSTPSGRDSHPSISSARNSTSNLFAIQKRLRRVASAPLGLKAMAQEEYQHSHSQQNNLDVNSATFLKPKLPINELDTHIGELKTRPRNRSVGRTYSSNARKICDAQVNEKSFEKIKLLGRGDVGKVYLVREHATHKLYAMKVLKKKEMIRRNKINRALAEQEILATSNHPFIVTLYHSFQSEEYLYLCTEYCMGGEFFRALKTRKMKCICEDDARFYAAEVTAALEYLHLMGFIYRDLKPENILLHQSGHIMLSDFDLSKQISTTKDPVIVGNRNTPTLDTKACVDGFRTNSFVGTEEYIAPEVIHGNGHTSAVDWWTLGIFIYEMLVGTTPFKGNTRKKTFSNILKYEPSFPDNHPVSHQCKSIIKKLLIKNENLRLGSKSGASEIKAHPWFKATRWALLRNQKPPLIPVFSKSSSSTKGDKSELHQDEEEGEAGSGAGDENPDPDAPDLFEHFNSITLHHEYQNGEDEAVMYDVDELGDISYAATESSGSHTSSKYGGMSFLKR</sequence>
<feature type="compositionally biased region" description="Polar residues" evidence="10">
    <location>
        <begin position="730"/>
        <end position="740"/>
    </location>
</feature>
<feature type="region of interest" description="Disordered" evidence="10">
    <location>
        <begin position="730"/>
        <end position="749"/>
    </location>
</feature>